<keyword evidence="1" id="KW-0732">Signal</keyword>
<dbReference type="STRING" id="133385.A0A2T9YX84"/>
<comment type="caution">
    <text evidence="3">The sequence shown here is derived from an EMBL/GenBank/DDBJ whole genome shotgun (WGS) entry which is preliminary data.</text>
</comment>
<dbReference type="OrthoDB" id="286301at2759"/>
<feature type="domain" description="FAS1" evidence="2">
    <location>
        <begin position="175"/>
        <end position="304"/>
    </location>
</feature>
<proteinExistence type="predicted"/>
<accession>A0A2T9YX84</accession>
<dbReference type="Pfam" id="PF02469">
    <property type="entry name" value="Fasciclin"/>
    <property type="match status" value="2"/>
</dbReference>
<dbReference type="GO" id="GO:0005615">
    <property type="term" value="C:extracellular space"/>
    <property type="evidence" value="ECO:0007669"/>
    <property type="project" value="TreeGrafter"/>
</dbReference>
<evidence type="ECO:0000313" key="4">
    <source>
        <dbReference type="Proteomes" id="UP000245383"/>
    </source>
</evidence>
<organism evidence="3 4">
    <name type="scientific">Smittium simulii</name>
    <dbReference type="NCBI Taxonomy" id="133385"/>
    <lineage>
        <taxon>Eukaryota</taxon>
        <taxon>Fungi</taxon>
        <taxon>Fungi incertae sedis</taxon>
        <taxon>Zoopagomycota</taxon>
        <taxon>Kickxellomycotina</taxon>
        <taxon>Harpellomycetes</taxon>
        <taxon>Harpellales</taxon>
        <taxon>Legeriomycetaceae</taxon>
        <taxon>Smittium</taxon>
    </lineage>
</organism>
<dbReference type="AlphaFoldDB" id="A0A2T9YX84"/>
<feature type="chain" id="PRO_5015744658" description="FAS1 domain-containing protein" evidence="1">
    <location>
        <begin position="19"/>
        <end position="308"/>
    </location>
</feature>
<name>A0A2T9YX84_9FUNG</name>
<dbReference type="EMBL" id="MBFR01000021">
    <property type="protein sequence ID" value="PVU96951.1"/>
    <property type="molecule type" value="Genomic_DNA"/>
</dbReference>
<dbReference type="Proteomes" id="UP000245383">
    <property type="component" value="Unassembled WGS sequence"/>
</dbReference>
<sequence length="308" mass="32995">MIAKLLPVFAALAVFSNSQNTGNAVIDALSTVDNLKTLKSVLASEPFIELTKGAPFNGEFTVFAPSDDAFDRAGDLGKDNDLIKAILTYHVLPATVPSSAITEKPAFVRTVSDNAKYVNLPNKSAQMVGAYKECDTVRIIDGTYVEDQSYPKVIKADIKVGKGVVHIIDRLLTLPQPISTVLKANARYSTLLSLLNQTKSVDALDGLTGATLLAPSNAAFLPITTAKDKPSVEDLTYVLYGHVINGISLLTTRGLPNGTYPTLNKNKPLNVKVSSRKLVVGDANVIQPNILTKNGLIHRIDKVISVAK</sequence>
<dbReference type="SUPFAM" id="SSF82153">
    <property type="entry name" value="FAS1 domain"/>
    <property type="match status" value="2"/>
</dbReference>
<dbReference type="InterPro" id="IPR000782">
    <property type="entry name" value="FAS1_domain"/>
</dbReference>
<dbReference type="SMART" id="SM00554">
    <property type="entry name" value="FAS1"/>
    <property type="match status" value="2"/>
</dbReference>
<dbReference type="InterPro" id="IPR050904">
    <property type="entry name" value="Adhesion/Biosynth-related"/>
</dbReference>
<feature type="domain" description="FAS1" evidence="2">
    <location>
        <begin position="22"/>
        <end position="172"/>
    </location>
</feature>
<feature type="signal peptide" evidence="1">
    <location>
        <begin position="1"/>
        <end position="18"/>
    </location>
</feature>
<dbReference type="PROSITE" id="PS50213">
    <property type="entry name" value="FAS1"/>
    <property type="match status" value="2"/>
</dbReference>
<dbReference type="PANTHER" id="PTHR10900">
    <property type="entry name" value="PERIOSTIN-RELATED"/>
    <property type="match status" value="1"/>
</dbReference>
<evidence type="ECO:0000313" key="3">
    <source>
        <dbReference type="EMBL" id="PVU96951.1"/>
    </source>
</evidence>
<dbReference type="PANTHER" id="PTHR10900:SF77">
    <property type="entry name" value="FI19380P1"/>
    <property type="match status" value="1"/>
</dbReference>
<protein>
    <recommendedName>
        <fullName evidence="2">FAS1 domain-containing protein</fullName>
    </recommendedName>
</protein>
<reference evidence="3 4" key="1">
    <citation type="journal article" date="2018" name="MBio">
        <title>Comparative Genomics Reveals the Core Gene Toolbox for the Fungus-Insect Symbiosis.</title>
        <authorList>
            <person name="Wang Y."/>
            <person name="Stata M."/>
            <person name="Wang W."/>
            <person name="Stajich J.E."/>
            <person name="White M.M."/>
            <person name="Moncalvo J.M."/>
        </authorList>
    </citation>
    <scope>NUCLEOTIDE SEQUENCE [LARGE SCALE GENOMIC DNA]</scope>
    <source>
        <strain evidence="3 4">SWE-8-4</strain>
    </source>
</reference>
<dbReference type="InterPro" id="IPR036378">
    <property type="entry name" value="FAS1_dom_sf"/>
</dbReference>
<evidence type="ECO:0000259" key="2">
    <source>
        <dbReference type="PROSITE" id="PS50213"/>
    </source>
</evidence>
<evidence type="ECO:0000256" key="1">
    <source>
        <dbReference type="SAM" id="SignalP"/>
    </source>
</evidence>
<keyword evidence="4" id="KW-1185">Reference proteome</keyword>
<dbReference type="Gene3D" id="2.30.180.10">
    <property type="entry name" value="FAS1 domain"/>
    <property type="match status" value="2"/>
</dbReference>
<gene>
    <name evidence="3" type="ORF">BB561_000862</name>
</gene>